<dbReference type="PIRSF" id="PIRSF015855">
    <property type="entry name" value="TypeIII_Mtase_mKpnI"/>
    <property type="match status" value="1"/>
</dbReference>
<evidence type="ECO:0000256" key="3">
    <source>
        <dbReference type="ARBA" id="ARBA00022603"/>
    </source>
</evidence>
<dbReference type="AlphaFoldDB" id="A0A448TVM9"/>
<dbReference type="InterPro" id="IPR002295">
    <property type="entry name" value="N4/N6-MTase_EcoPI_Mod-like"/>
</dbReference>
<dbReference type="EC" id="2.1.1.72" evidence="2"/>
<sequence length="673" mass="77845">MTAKNQNNKYEDYLDMHTKSSVETNIEKIAQLFPHCITEAEDKNGNLQKCIDFTLLQQELKNVIVEPNQERYRLDWVGKKKAILEANAPIAKTLRPAREESVNFDTTENLFIEGDNLDALKLLQESYLGKVKIIYIDPPYNTGKDFIYKDNFSENSGDFLQRSEQIDEDGNRLISNTETNGRFHSDWLTMIFSRLKLARNLLSDDGVIFISIDDKEVYNLRKLCNEIFGESNFIAELIRNTNSSKNQSNFVSVSHEYCLIYAKNESFLTAKYQNNKWQVKKNNIDEYLSKVKTLQNKGLTNDEITAELKELTKYPRFIDFTNYWYFDERGLYRKGDLGGVKNGNMLKIVNPLTNKEDPIPPGGFRYTQEKMQDLIMDNRVHFHTDGSLPTIKRYLDENSNQRPKSIMSDDQRPDYTYLQNMFGCTVFDNPKQMDFMKRIIGIFEKETLILDFFAGSSTTADAVMQLNAEDAGNRKFIMVQLPERIDDTEKKKKDNKEAIEFCDKHNMPRNIAEISKERIRRAGAKIKADNAGKDGIDTLDVGFRVLKVDSTNMRDVYYRPDDYSQDMLTQMRSNIKDDRSGEDLLFQVMLDWGVPLTLPIECKTIQGAKVYIVGINSLVASFDTITTQMLDEIAELKPLKFVSCERAIAYDQDKTNIKERLKQLSPETEVKFI</sequence>
<evidence type="ECO:0000256" key="6">
    <source>
        <dbReference type="ARBA" id="ARBA00047942"/>
    </source>
</evidence>
<keyword evidence="4 8" id="KW-0808">Transferase</keyword>
<evidence type="ECO:0000256" key="4">
    <source>
        <dbReference type="ARBA" id="ARBA00022679"/>
    </source>
</evidence>
<evidence type="ECO:0000256" key="1">
    <source>
        <dbReference type="ARBA" id="ARBA00006594"/>
    </source>
</evidence>
<dbReference type="InterPro" id="IPR029063">
    <property type="entry name" value="SAM-dependent_MTases_sf"/>
</dbReference>
<comment type="catalytic activity">
    <reaction evidence="6">
        <text>a 2'-deoxyadenosine in DNA + S-adenosyl-L-methionine = an N(6)-methyl-2'-deoxyadenosine in DNA + S-adenosyl-L-homocysteine + H(+)</text>
        <dbReference type="Rhea" id="RHEA:15197"/>
        <dbReference type="Rhea" id="RHEA-COMP:12418"/>
        <dbReference type="Rhea" id="RHEA-COMP:12419"/>
        <dbReference type="ChEBI" id="CHEBI:15378"/>
        <dbReference type="ChEBI" id="CHEBI:57856"/>
        <dbReference type="ChEBI" id="CHEBI:59789"/>
        <dbReference type="ChEBI" id="CHEBI:90615"/>
        <dbReference type="ChEBI" id="CHEBI:90616"/>
        <dbReference type="EC" id="2.1.1.72"/>
    </reaction>
</comment>
<dbReference type="InterPro" id="IPR002052">
    <property type="entry name" value="DNA_methylase_N6_adenine_CS"/>
</dbReference>
<comment type="similarity">
    <text evidence="1">Belongs to the N(4)/N(6)-methyltransferase family.</text>
</comment>
<dbReference type="PROSITE" id="PS00092">
    <property type="entry name" value="N6_MTASE"/>
    <property type="match status" value="1"/>
</dbReference>
<reference evidence="8 9" key="1">
    <citation type="submission" date="2018-12" db="EMBL/GenBank/DDBJ databases">
        <authorList>
            <consortium name="Pathogen Informatics"/>
        </authorList>
    </citation>
    <scope>NUCLEOTIDE SEQUENCE [LARGE SCALE GENOMIC DNA]</scope>
    <source>
        <strain evidence="8 9">NCTC12871</strain>
    </source>
</reference>
<keyword evidence="3 8" id="KW-0489">Methyltransferase</keyword>
<dbReference type="SUPFAM" id="SSF53335">
    <property type="entry name" value="S-adenosyl-L-methionine-dependent methyltransferases"/>
    <property type="match status" value="1"/>
</dbReference>
<dbReference type="InterPro" id="IPR002941">
    <property type="entry name" value="DNA_methylase_N4/N6"/>
</dbReference>
<dbReference type="REBASE" id="289663">
    <property type="entry name" value="M.Ade12871ORF1475P"/>
</dbReference>
<dbReference type="Pfam" id="PF01555">
    <property type="entry name" value="N6_N4_Mtase"/>
    <property type="match status" value="1"/>
</dbReference>
<evidence type="ECO:0000313" key="9">
    <source>
        <dbReference type="Proteomes" id="UP000279799"/>
    </source>
</evidence>
<gene>
    <name evidence="8" type="ORF">NCTC12871_01475</name>
</gene>
<dbReference type="GO" id="GO:0009007">
    <property type="term" value="F:site-specific DNA-methyltransferase (adenine-specific) activity"/>
    <property type="evidence" value="ECO:0007669"/>
    <property type="project" value="UniProtKB-EC"/>
</dbReference>
<evidence type="ECO:0000256" key="5">
    <source>
        <dbReference type="ARBA" id="ARBA00022691"/>
    </source>
</evidence>
<dbReference type="GO" id="GO:0003677">
    <property type="term" value="F:DNA binding"/>
    <property type="evidence" value="ECO:0007669"/>
    <property type="project" value="InterPro"/>
</dbReference>
<dbReference type="RefSeq" id="WP_408608226.1">
    <property type="nucleotide sequence ID" value="NZ_LR134510.1"/>
</dbReference>
<proteinExistence type="inferred from homology"/>
<organism evidence="8 9">
    <name type="scientific">Actinobacillus delphinicola</name>
    <dbReference type="NCBI Taxonomy" id="51161"/>
    <lineage>
        <taxon>Bacteria</taxon>
        <taxon>Pseudomonadati</taxon>
        <taxon>Pseudomonadota</taxon>
        <taxon>Gammaproteobacteria</taxon>
        <taxon>Pasteurellales</taxon>
        <taxon>Pasteurellaceae</taxon>
        <taxon>Actinobacillus</taxon>
    </lineage>
</organism>
<accession>A0A448TVM9</accession>
<feature type="domain" description="DNA methylase N-4/N-6" evidence="7">
    <location>
        <begin position="131"/>
        <end position="478"/>
    </location>
</feature>
<dbReference type="GO" id="GO:0008170">
    <property type="term" value="F:N-methyltransferase activity"/>
    <property type="evidence" value="ECO:0007669"/>
    <property type="project" value="InterPro"/>
</dbReference>
<keyword evidence="5" id="KW-0949">S-adenosyl-L-methionine</keyword>
<name>A0A448TVM9_9PAST</name>
<dbReference type="GO" id="GO:0032259">
    <property type="term" value="P:methylation"/>
    <property type="evidence" value="ECO:0007669"/>
    <property type="project" value="UniProtKB-KW"/>
</dbReference>
<keyword evidence="9" id="KW-1185">Reference proteome</keyword>
<protein>
    <recommendedName>
        <fullName evidence="2">site-specific DNA-methyltransferase (adenine-specific)</fullName>
        <ecNumber evidence="2">2.1.1.72</ecNumber>
    </recommendedName>
</protein>
<dbReference type="EMBL" id="LR134510">
    <property type="protein sequence ID" value="VEJ09984.1"/>
    <property type="molecule type" value="Genomic_DNA"/>
</dbReference>
<dbReference type="Proteomes" id="UP000279799">
    <property type="component" value="Chromosome"/>
</dbReference>
<dbReference type="KEGG" id="adp:NCTC12871_01475"/>
<evidence type="ECO:0000259" key="7">
    <source>
        <dbReference type="Pfam" id="PF01555"/>
    </source>
</evidence>
<dbReference type="Gene3D" id="3.40.50.150">
    <property type="entry name" value="Vaccinia Virus protein VP39"/>
    <property type="match status" value="1"/>
</dbReference>
<evidence type="ECO:0000256" key="2">
    <source>
        <dbReference type="ARBA" id="ARBA00011900"/>
    </source>
</evidence>
<evidence type="ECO:0000313" key="8">
    <source>
        <dbReference type="EMBL" id="VEJ09984.1"/>
    </source>
</evidence>
<dbReference type="PRINTS" id="PR00506">
    <property type="entry name" value="D21N6MTFRASE"/>
</dbReference>